<keyword evidence="4" id="KW-1185">Reference proteome</keyword>
<evidence type="ECO:0000256" key="1">
    <source>
        <dbReference type="ARBA" id="ARBA00023125"/>
    </source>
</evidence>
<organism evidence="3 4">
    <name type="scientific">Allochromatium humboldtianum</name>
    <dbReference type="NCBI Taxonomy" id="504901"/>
    <lineage>
        <taxon>Bacteria</taxon>
        <taxon>Pseudomonadati</taxon>
        <taxon>Pseudomonadota</taxon>
        <taxon>Gammaproteobacteria</taxon>
        <taxon>Chromatiales</taxon>
        <taxon>Chromatiaceae</taxon>
        <taxon>Allochromatium</taxon>
    </lineage>
</organism>
<evidence type="ECO:0000313" key="3">
    <source>
        <dbReference type="EMBL" id="NVZ11700.1"/>
    </source>
</evidence>
<name>A0A850RLE4_9GAMM</name>
<dbReference type="AlphaFoldDB" id="A0A850RLE4"/>
<dbReference type="RefSeq" id="WP_176978379.1">
    <property type="nucleotide sequence ID" value="NZ_JABZEO010000035.1"/>
</dbReference>
<feature type="non-terminal residue" evidence="3">
    <location>
        <position position="1"/>
    </location>
</feature>
<evidence type="ECO:0000313" key="4">
    <source>
        <dbReference type="Proteomes" id="UP000592294"/>
    </source>
</evidence>
<protein>
    <submittedName>
        <fullName evidence="3">Transposase</fullName>
    </submittedName>
</protein>
<feature type="domain" description="Cas12f1-like TNB" evidence="2">
    <location>
        <begin position="1"/>
        <end position="63"/>
    </location>
</feature>
<proteinExistence type="predicted"/>
<dbReference type="Proteomes" id="UP000592294">
    <property type="component" value="Unassembled WGS sequence"/>
</dbReference>
<dbReference type="Pfam" id="PF07282">
    <property type="entry name" value="Cas12f1-like_TNB"/>
    <property type="match status" value="1"/>
</dbReference>
<dbReference type="InterPro" id="IPR010095">
    <property type="entry name" value="Cas12f1-like_TNB"/>
</dbReference>
<gene>
    <name evidence="3" type="ORF">HW932_20855</name>
</gene>
<keyword evidence="1" id="KW-0238">DNA-binding</keyword>
<accession>A0A850RLE4</accession>
<evidence type="ECO:0000259" key="2">
    <source>
        <dbReference type="Pfam" id="PF07282"/>
    </source>
</evidence>
<sequence>LRRQIEYKAHWRGVTVVIADRWFPSSKTCHACGQIHDMPLSQRMLVCDCGHVMDRDLNAAKNLDQYGRDALRRDLKRT</sequence>
<reference evidence="3 4" key="1">
    <citation type="submission" date="2020-06" db="EMBL/GenBank/DDBJ databases">
        <title>Whole-genome sequence of Allochromatium humboldtianum DSM 21881, type strain.</title>
        <authorList>
            <person name="Kyndt J.A."/>
            <person name="Meyer T.E."/>
        </authorList>
    </citation>
    <scope>NUCLEOTIDE SEQUENCE [LARGE SCALE GENOMIC DNA]</scope>
    <source>
        <strain evidence="3 4">DSM 21881</strain>
    </source>
</reference>
<comment type="caution">
    <text evidence="3">The sequence shown here is derived from an EMBL/GenBank/DDBJ whole genome shotgun (WGS) entry which is preliminary data.</text>
</comment>
<dbReference type="GO" id="GO:0003677">
    <property type="term" value="F:DNA binding"/>
    <property type="evidence" value="ECO:0007669"/>
    <property type="project" value="UniProtKB-KW"/>
</dbReference>
<dbReference type="EMBL" id="JABZEO010000035">
    <property type="protein sequence ID" value="NVZ11700.1"/>
    <property type="molecule type" value="Genomic_DNA"/>
</dbReference>